<keyword evidence="3 4" id="KW-0560">Oxidoreductase</keyword>
<dbReference type="HOGENOM" id="CLU_068627_1_0_5"/>
<keyword evidence="2" id="KW-0169">Cobalamin biosynthesis</keyword>
<dbReference type="GO" id="GO:0016994">
    <property type="term" value="F:precorrin-6A reductase activity"/>
    <property type="evidence" value="ECO:0007669"/>
    <property type="project" value="UniProtKB-EC"/>
</dbReference>
<dbReference type="eggNOG" id="COG2099">
    <property type="taxonomic scope" value="Bacteria"/>
</dbReference>
<dbReference type="PANTHER" id="PTHR36925">
    <property type="entry name" value="COBALT-PRECORRIN-6A REDUCTASE"/>
    <property type="match status" value="1"/>
</dbReference>
<dbReference type="EMBL" id="AONH01000016">
    <property type="protein sequence ID" value="KGM86989.1"/>
    <property type="molecule type" value="Genomic_DNA"/>
</dbReference>
<dbReference type="NCBIfam" id="NF005968">
    <property type="entry name" value="PRK08057.1-2"/>
    <property type="match status" value="1"/>
</dbReference>
<evidence type="ECO:0000256" key="1">
    <source>
        <dbReference type="ARBA" id="ARBA00004953"/>
    </source>
</evidence>
<evidence type="ECO:0000313" key="5">
    <source>
        <dbReference type="Proteomes" id="UP000030021"/>
    </source>
</evidence>
<proteinExistence type="predicted"/>
<accession>A0A0A0HK15</accession>
<protein>
    <submittedName>
        <fullName evidence="4">Precorrin-6x reductase</fullName>
        <ecNumber evidence="4">1.3.1.54</ecNumber>
    </submittedName>
</protein>
<dbReference type="PROSITE" id="PS51014">
    <property type="entry name" value="COBK_CBIJ"/>
    <property type="match status" value="1"/>
</dbReference>
<dbReference type="PATRIC" id="fig|1288298.3.peg.3296"/>
<sequence>MTLLLLAGTGEAQQLARHLADEGRAAVASLAGATRAPRAMGLPTRIGGFGGEAGFLAYVAEAGITAVLDATHPFAAQISARTARLCAAHDLPYCQLLRPEWVPVAEDRWTDIAAEEEAAAHIPQGATVFLATGRQGVSRFANLDGRRLICRVVDPPEAPFPMANGTYIVGRPPFSVDDEISLFTRLGIDWLVVKNAGGAASESKLTAARALKLPVAMIARPPQPEAPCVATVAAAMEWVRAL</sequence>
<organism evidence="4 5">
    <name type="scientific">Roseovarius mucosus DSM 17069</name>
    <dbReference type="NCBI Taxonomy" id="1288298"/>
    <lineage>
        <taxon>Bacteria</taxon>
        <taxon>Pseudomonadati</taxon>
        <taxon>Pseudomonadota</taxon>
        <taxon>Alphaproteobacteria</taxon>
        <taxon>Rhodobacterales</taxon>
        <taxon>Roseobacteraceae</taxon>
        <taxon>Roseovarius</taxon>
    </lineage>
</organism>
<comment type="pathway">
    <text evidence="1">Cofactor biosynthesis; adenosylcobalamin biosynthesis.</text>
</comment>
<dbReference type="STRING" id="215743.ROSMUCSMR3_00813"/>
<dbReference type="EC" id="1.3.1.54" evidence="4"/>
<evidence type="ECO:0000256" key="2">
    <source>
        <dbReference type="ARBA" id="ARBA00022573"/>
    </source>
</evidence>
<reference evidence="4 5" key="1">
    <citation type="submission" date="2013-01" db="EMBL/GenBank/DDBJ databases">
        <authorList>
            <person name="Fiebig A."/>
            <person name="Goeker M."/>
            <person name="Klenk H.-P.P."/>
        </authorList>
    </citation>
    <scope>NUCLEOTIDE SEQUENCE [LARGE SCALE GENOMIC DNA]</scope>
    <source>
        <strain evidence="4 5">DSM 17069</strain>
    </source>
</reference>
<gene>
    <name evidence="4" type="ORF">rosmuc_03290</name>
</gene>
<dbReference type="GO" id="GO:0009236">
    <property type="term" value="P:cobalamin biosynthetic process"/>
    <property type="evidence" value="ECO:0007669"/>
    <property type="project" value="UniProtKB-UniPathway"/>
</dbReference>
<dbReference type="InterPro" id="IPR003723">
    <property type="entry name" value="Precorrin-6x_reduct"/>
</dbReference>
<dbReference type="Proteomes" id="UP000030021">
    <property type="component" value="Unassembled WGS sequence"/>
</dbReference>
<evidence type="ECO:0000256" key="3">
    <source>
        <dbReference type="ARBA" id="ARBA00023002"/>
    </source>
</evidence>
<name>A0A0A0HK15_9RHOB</name>
<dbReference type="PANTHER" id="PTHR36925:SF1">
    <property type="entry name" value="COBALT-PRECORRIN-6A REDUCTASE"/>
    <property type="match status" value="1"/>
</dbReference>
<dbReference type="Pfam" id="PF02571">
    <property type="entry name" value="CbiJ"/>
    <property type="match status" value="1"/>
</dbReference>
<dbReference type="RefSeq" id="WP_037269156.1">
    <property type="nucleotide sequence ID" value="NZ_KN293975.1"/>
</dbReference>
<dbReference type="OrthoDB" id="5183775at2"/>
<evidence type="ECO:0000313" key="4">
    <source>
        <dbReference type="EMBL" id="KGM86989.1"/>
    </source>
</evidence>
<dbReference type="AlphaFoldDB" id="A0A0A0HK15"/>
<dbReference type="UniPathway" id="UPA00148"/>
<comment type="caution">
    <text evidence="4">The sequence shown here is derived from an EMBL/GenBank/DDBJ whole genome shotgun (WGS) entry which is preliminary data.</text>
</comment>